<dbReference type="InterPro" id="IPR016181">
    <property type="entry name" value="Acyl_CoA_acyltransferase"/>
</dbReference>
<dbReference type="Pfam" id="PF00583">
    <property type="entry name" value="Acetyltransf_1"/>
    <property type="match status" value="1"/>
</dbReference>
<dbReference type="GO" id="GO:0016747">
    <property type="term" value="F:acyltransferase activity, transferring groups other than amino-acyl groups"/>
    <property type="evidence" value="ECO:0007669"/>
    <property type="project" value="InterPro"/>
</dbReference>
<dbReference type="EMBL" id="PVZS01000014">
    <property type="protein sequence ID" value="PSC04341.1"/>
    <property type="molecule type" value="Genomic_DNA"/>
</dbReference>
<sequence>MSEGASIAFRPAEASDLPAIVALLARDPLGASREKPGLPLDRRYDDAFAAIQRDHNQLLAVVTDGDQVVGCLQISFIPGLSRLGLWRGQIESVRIAASHRGGGLGRRMIEWAVDQCRARGCGLVQLTSDKTRADALRFYAQLGFKASHEGLKLEL</sequence>
<keyword evidence="5" id="KW-1185">Reference proteome</keyword>
<dbReference type="InterPro" id="IPR050832">
    <property type="entry name" value="Bact_Acetyltransf"/>
</dbReference>
<dbReference type="InterPro" id="IPR000182">
    <property type="entry name" value="GNAT_dom"/>
</dbReference>
<dbReference type="CDD" id="cd04301">
    <property type="entry name" value="NAT_SF"/>
    <property type="match status" value="1"/>
</dbReference>
<dbReference type="AlphaFoldDB" id="A0A2T1HRQ2"/>
<organism evidence="4 5">
    <name type="scientific">Alsobacter soli</name>
    <dbReference type="NCBI Taxonomy" id="2109933"/>
    <lineage>
        <taxon>Bacteria</taxon>
        <taxon>Pseudomonadati</taxon>
        <taxon>Pseudomonadota</taxon>
        <taxon>Alphaproteobacteria</taxon>
        <taxon>Hyphomicrobiales</taxon>
        <taxon>Alsobacteraceae</taxon>
        <taxon>Alsobacter</taxon>
    </lineage>
</organism>
<evidence type="ECO:0000256" key="2">
    <source>
        <dbReference type="ARBA" id="ARBA00023315"/>
    </source>
</evidence>
<dbReference type="PANTHER" id="PTHR43877">
    <property type="entry name" value="AMINOALKYLPHOSPHONATE N-ACETYLTRANSFERASE-RELATED-RELATED"/>
    <property type="match status" value="1"/>
</dbReference>
<dbReference type="SUPFAM" id="SSF55729">
    <property type="entry name" value="Acyl-CoA N-acyltransferases (Nat)"/>
    <property type="match status" value="1"/>
</dbReference>
<comment type="caution">
    <text evidence="4">The sequence shown here is derived from an EMBL/GenBank/DDBJ whole genome shotgun (WGS) entry which is preliminary data.</text>
</comment>
<dbReference type="Proteomes" id="UP000239772">
    <property type="component" value="Unassembled WGS sequence"/>
</dbReference>
<proteinExistence type="predicted"/>
<dbReference type="RefSeq" id="WP_106337636.1">
    <property type="nucleotide sequence ID" value="NZ_PVZS01000014.1"/>
</dbReference>
<evidence type="ECO:0000259" key="3">
    <source>
        <dbReference type="PROSITE" id="PS51186"/>
    </source>
</evidence>
<evidence type="ECO:0000313" key="4">
    <source>
        <dbReference type="EMBL" id="PSC04341.1"/>
    </source>
</evidence>
<evidence type="ECO:0000313" key="5">
    <source>
        <dbReference type="Proteomes" id="UP000239772"/>
    </source>
</evidence>
<keyword evidence="2" id="KW-0012">Acyltransferase</keyword>
<evidence type="ECO:0000256" key="1">
    <source>
        <dbReference type="ARBA" id="ARBA00022679"/>
    </source>
</evidence>
<keyword evidence="1 4" id="KW-0808">Transferase</keyword>
<reference evidence="5" key="1">
    <citation type="submission" date="2018-03" db="EMBL/GenBank/DDBJ databases">
        <authorList>
            <person name="Sun L."/>
            <person name="Liu H."/>
            <person name="Chen W."/>
            <person name="Huang K."/>
            <person name="Liu W."/>
            <person name="Gao X."/>
        </authorList>
    </citation>
    <scope>NUCLEOTIDE SEQUENCE [LARGE SCALE GENOMIC DNA]</scope>
    <source>
        <strain evidence="5">SH9</strain>
    </source>
</reference>
<gene>
    <name evidence="4" type="ORF">SLNSH_14005</name>
</gene>
<name>A0A2T1HRQ2_9HYPH</name>
<dbReference type="OrthoDB" id="9789603at2"/>
<accession>A0A2T1HRQ2</accession>
<dbReference type="PROSITE" id="PS51186">
    <property type="entry name" value="GNAT"/>
    <property type="match status" value="1"/>
</dbReference>
<protein>
    <submittedName>
        <fullName evidence="4">GNAT family N-acetyltransferase</fullName>
    </submittedName>
</protein>
<dbReference type="PANTHER" id="PTHR43877:SF2">
    <property type="entry name" value="AMINOALKYLPHOSPHONATE N-ACETYLTRANSFERASE-RELATED"/>
    <property type="match status" value="1"/>
</dbReference>
<dbReference type="Gene3D" id="3.40.630.30">
    <property type="match status" value="1"/>
</dbReference>
<feature type="domain" description="N-acetyltransferase" evidence="3">
    <location>
        <begin position="7"/>
        <end position="155"/>
    </location>
</feature>